<keyword evidence="1 4" id="KW-0808">Transferase</keyword>
<accession>A0A6G7YKV0</accession>
<dbReference type="Pfam" id="PF00583">
    <property type="entry name" value="Acetyltransf_1"/>
    <property type="match status" value="1"/>
</dbReference>
<evidence type="ECO:0000259" key="3">
    <source>
        <dbReference type="PROSITE" id="PS51186"/>
    </source>
</evidence>
<evidence type="ECO:0000313" key="4">
    <source>
        <dbReference type="EMBL" id="QIK77372.1"/>
    </source>
</evidence>
<dbReference type="Proteomes" id="UP000502035">
    <property type="component" value="Chromosome"/>
</dbReference>
<name>A0A6G7YKV0_9ACTN</name>
<reference evidence="4 5" key="1">
    <citation type="submission" date="2020-03" db="EMBL/GenBank/DDBJ databases">
        <title>Nocardioides sp. nov., isolated from fish.</title>
        <authorList>
            <person name="Hyun D.-W."/>
            <person name="Bae J.-W."/>
        </authorList>
    </citation>
    <scope>NUCLEOTIDE SEQUENCE [LARGE SCALE GENOMIC DNA]</scope>
    <source>
        <strain evidence="4 5">HDW12A</strain>
    </source>
</reference>
<gene>
    <name evidence="4" type="ORF">G7071_10925</name>
</gene>
<dbReference type="KEGG" id="npi:G7071_10925"/>
<organism evidence="4 5">
    <name type="scientific">Nocardioides piscis</name>
    <dbReference type="NCBI Taxonomy" id="2714938"/>
    <lineage>
        <taxon>Bacteria</taxon>
        <taxon>Bacillati</taxon>
        <taxon>Actinomycetota</taxon>
        <taxon>Actinomycetes</taxon>
        <taxon>Propionibacteriales</taxon>
        <taxon>Nocardioidaceae</taxon>
        <taxon>Nocardioides</taxon>
    </lineage>
</organism>
<dbReference type="InterPro" id="IPR016181">
    <property type="entry name" value="Acyl_CoA_acyltransferase"/>
</dbReference>
<dbReference type="InterPro" id="IPR000182">
    <property type="entry name" value="GNAT_dom"/>
</dbReference>
<evidence type="ECO:0000256" key="2">
    <source>
        <dbReference type="SAM" id="Phobius"/>
    </source>
</evidence>
<dbReference type="CDD" id="cd04301">
    <property type="entry name" value="NAT_SF"/>
    <property type="match status" value="1"/>
</dbReference>
<dbReference type="GO" id="GO:0008080">
    <property type="term" value="F:N-acetyltransferase activity"/>
    <property type="evidence" value="ECO:0007669"/>
    <property type="project" value="InterPro"/>
</dbReference>
<dbReference type="InterPro" id="IPR050769">
    <property type="entry name" value="NAT_camello-type"/>
</dbReference>
<dbReference type="EMBL" id="CP049866">
    <property type="protein sequence ID" value="QIK77372.1"/>
    <property type="molecule type" value="Genomic_DNA"/>
</dbReference>
<keyword evidence="5" id="KW-1185">Reference proteome</keyword>
<protein>
    <submittedName>
        <fullName evidence="4">GNAT family N-acetyltransferase</fullName>
    </submittedName>
</protein>
<dbReference type="PANTHER" id="PTHR13947">
    <property type="entry name" value="GNAT FAMILY N-ACETYLTRANSFERASE"/>
    <property type="match status" value="1"/>
</dbReference>
<evidence type="ECO:0000256" key="1">
    <source>
        <dbReference type="ARBA" id="ARBA00022679"/>
    </source>
</evidence>
<dbReference type="Gene3D" id="3.40.630.30">
    <property type="match status" value="1"/>
</dbReference>
<keyword evidence="2" id="KW-0812">Transmembrane</keyword>
<dbReference type="AlphaFoldDB" id="A0A6G7YKV0"/>
<dbReference type="SUPFAM" id="SSF55729">
    <property type="entry name" value="Acyl-CoA N-acyltransferases (Nat)"/>
    <property type="match status" value="1"/>
</dbReference>
<keyword evidence="2" id="KW-1133">Transmembrane helix</keyword>
<feature type="transmembrane region" description="Helical" evidence="2">
    <location>
        <begin position="115"/>
        <end position="134"/>
    </location>
</feature>
<feature type="domain" description="N-acetyltransferase" evidence="3">
    <location>
        <begin position="4"/>
        <end position="163"/>
    </location>
</feature>
<evidence type="ECO:0000313" key="5">
    <source>
        <dbReference type="Proteomes" id="UP000502035"/>
    </source>
</evidence>
<dbReference type="PROSITE" id="PS51186">
    <property type="entry name" value="GNAT"/>
    <property type="match status" value="1"/>
</dbReference>
<keyword evidence="2" id="KW-0472">Membrane</keyword>
<sequence>MKSLRIRRIRPGEHLGAGAVCLAAYEPFFTGAEDFYRERVGDVARRDAEAEVWVAVDGDEVLGCVTYCPPGSVWREISRDDEGEFRMLSVAPSARGRGVGMALARTCEERARSHGAVAMVLSSLAVMTAAHAVYARLGYERLPERDWSPAPDVHLIAFGKQLD</sequence>
<dbReference type="PANTHER" id="PTHR13947:SF37">
    <property type="entry name" value="LD18367P"/>
    <property type="match status" value="1"/>
</dbReference>
<proteinExistence type="predicted"/>